<evidence type="ECO:0000313" key="2">
    <source>
        <dbReference type="EMBL" id="QGZ89651.1"/>
    </source>
</evidence>
<proteinExistence type="predicted"/>
<dbReference type="EMBL" id="CP046973">
    <property type="protein sequence ID" value="QGZ89651.1"/>
    <property type="molecule type" value="Genomic_DNA"/>
</dbReference>
<evidence type="ECO:0000259" key="1">
    <source>
        <dbReference type="Pfam" id="PF18480"/>
    </source>
</evidence>
<name>A0A857D1X0_MICAE</name>
<reference evidence="2 3" key="1">
    <citation type="submission" date="2019-12" db="EMBL/GenBank/DDBJ databases">
        <title>Complete genome sequence of Microcystis aeruginosa strain FD4.</title>
        <authorList>
            <person name="Urakawa H."/>
        </authorList>
    </citation>
    <scope>NUCLEOTIDE SEQUENCE [LARGE SCALE GENOMIC DNA]</scope>
    <source>
        <strain evidence="2 3">FD4</strain>
    </source>
</reference>
<gene>
    <name evidence="2" type="ORF">GQR42_08845</name>
</gene>
<protein>
    <recommendedName>
        <fullName evidence="1">DUF5615 domain-containing protein</fullName>
    </recommendedName>
</protein>
<accession>A0A857D1X0</accession>
<dbReference type="AlphaFoldDB" id="A0A857D1X0"/>
<evidence type="ECO:0000313" key="3">
    <source>
        <dbReference type="Proteomes" id="UP000438345"/>
    </source>
</evidence>
<dbReference type="Proteomes" id="UP000438345">
    <property type="component" value="Chromosome"/>
</dbReference>
<dbReference type="RefSeq" id="WP_158199678.1">
    <property type="nucleotide sequence ID" value="NZ_CP046973.1"/>
</dbReference>
<organism evidence="2 3">
    <name type="scientific">Microcystis aeruginosa FD4</name>
    <dbReference type="NCBI Taxonomy" id="2686288"/>
    <lineage>
        <taxon>Bacteria</taxon>
        <taxon>Bacillati</taxon>
        <taxon>Cyanobacteriota</taxon>
        <taxon>Cyanophyceae</taxon>
        <taxon>Oscillatoriophycideae</taxon>
        <taxon>Chroococcales</taxon>
        <taxon>Microcystaceae</taxon>
        <taxon>Microcystis</taxon>
    </lineage>
</organism>
<feature type="domain" description="DUF5615" evidence="1">
    <location>
        <begin position="4"/>
        <end position="75"/>
    </location>
</feature>
<sequence>MSLKLLIDEDAQDKVLVKLLRQAGHEVITVNQAGLMSQPDFIVLDYARNADRILLTLNCRDFQSLHAGDSHPHSVRYCDAVCPIRLCLLP</sequence>
<dbReference type="Pfam" id="PF18480">
    <property type="entry name" value="DUF5615"/>
    <property type="match status" value="1"/>
</dbReference>
<dbReference type="InterPro" id="IPR041049">
    <property type="entry name" value="DUF5615"/>
</dbReference>